<feature type="chain" id="PRO_5040285344" evidence="2">
    <location>
        <begin position="18"/>
        <end position="277"/>
    </location>
</feature>
<dbReference type="PANTHER" id="PTHR47032">
    <property type="entry name" value="UDP-D-XYLOSE:L-FUCOSE ALPHA-1,3-D-XYLOSYLTRANSFERASE-RELATED"/>
    <property type="match status" value="1"/>
</dbReference>
<proteinExistence type="inferred from homology"/>
<protein>
    <submittedName>
        <fullName evidence="4">UDP-D-xylose:L-fucose alpha-1,3-D-xylosyltransferase 3</fullName>
    </submittedName>
</protein>
<dbReference type="PANTHER" id="PTHR47032:SF1">
    <property type="entry name" value="UDP-D-XYLOSE:L-FUCOSE ALPHA-1,3-D-XYLOSYLTRANSFERASE-RELATED"/>
    <property type="match status" value="1"/>
</dbReference>
<reference evidence="4" key="1">
    <citation type="submission" date="2021-10" db="EMBL/GenBank/DDBJ databases">
        <title>Tropical sea cucumber genome reveals ecological adaptation and Cuvierian tubules defense mechanism.</title>
        <authorList>
            <person name="Chen T."/>
        </authorList>
    </citation>
    <scope>NUCLEOTIDE SEQUENCE</scope>
    <source>
        <strain evidence="4">Nanhai2018</strain>
        <tissue evidence="4">Muscle</tissue>
    </source>
</reference>
<comment type="similarity">
    <text evidence="1">Belongs to the glycosyltransferase 77 family.</text>
</comment>
<organism evidence="4 5">
    <name type="scientific">Holothuria leucospilota</name>
    <name type="common">Black long sea cucumber</name>
    <name type="synonym">Mertensiothuria leucospilota</name>
    <dbReference type="NCBI Taxonomy" id="206669"/>
    <lineage>
        <taxon>Eukaryota</taxon>
        <taxon>Metazoa</taxon>
        <taxon>Echinodermata</taxon>
        <taxon>Eleutherozoa</taxon>
        <taxon>Echinozoa</taxon>
        <taxon>Holothuroidea</taxon>
        <taxon>Aspidochirotacea</taxon>
        <taxon>Aspidochirotida</taxon>
        <taxon>Holothuriidae</taxon>
        <taxon>Holothuria</taxon>
    </lineage>
</organism>
<feature type="signal peptide" evidence="2">
    <location>
        <begin position="1"/>
        <end position="17"/>
    </location>
</feature>
<dbReference type="InterPro" id="IPR052636">
    <property type="entry name" value="UDP-D-xylose:L-fucose_XylT"/>
</dbReference>
<evidence type="ECO:0000256" key="2">
    <source>
        <dbReference type="SAM" id="SignalP"/>
    </source>
</evidence>
<dbReference type="EMBL" id="JAIZAY010000007">
    <property type="protein sequence ID" value="KAJ8038609.1"/>
    <property type="molecule type" value="Genomic_DNA"/>
</dbReference>
<dbReference type="GO" id="GO:0016757">
    <property type="term" value="F:glycosyltransferase activity"/>
    <property type="evidence" value="ECO:0007669"/>
    <property type="project" value="TreeGrafter"/>
</dbReference>
<dbReference type="InterPro" id="IPR005069">
    <property type="entry name" value="Nucl-diP-sugar_transferase"/>
</dbReference>
<keyword evidence="5" id="KW-1185">Reference proteome</keyword>
<dbReference type="Proteomes" id="UP001152320">
    <property type="component" value="Chromosome 7"/>
</dbReference>
<dbReference type="SUPFAM" id="SSF53448">
    <property type="entry name" value="Nucleotide-diphospho-sugar transferases"/>
    <property type="match status" value="1"/>
</dbReference>
<feature type="domain" description="Nucleotide-diphospho-sugar transferase" evidence="3">
    <location>
        <begin position="78"/>
        <end position="268"/>
    </location>
</feature>
<keyword evidence="2" id="KW-0732">Signal</keyword>
<evidence type="ECO:0000313" key="4">
    <source>
        <dbReference type="EMBL" id="KAJ8038609.1"/>
    </source>
</evidence>
<evidence type="ECO:0000313" key="5">
    <source>
        <dbReference type="Proteomes" id="UP001152320"/>
    </source>
</evidence>
<sequence>MLALFLLTLMLGAHTVALNDCNVADQFENSCNSVKMKRLSDIIPQLTSPVVVTMANMGYAGMADNLLTSIERVNCKPTVVLVCEDELIYERFQDRDGVHVVLTEFERDLTEAQAFLSDGFKDLAKRRIWYVLRLLEAGLDTLYLDADTVWLQDPFPYFDGNFDLYVQQEEKIPYCSGMFFVKATEPSLRMVRYWKEHVHEGEGLQDQVVYNEAIRMTADLKLKGLPDLKFCGGEIYFKSITPWQERKTKPVIVHATWQVGVPNKINKLKECGLWFVD</sequence>
<evidence type="ECO:0000259" key="3">
    <source>
        <dbReference type="Pfam" id="PF03407"/>
    </source>
</evidence>
<dbReference type="GO" id="GO:0005794">
    <property type="term" value="C:Golgi apparatus"/>
    <property type="evidence" value="ECO:0007669"/>
    <property type="project" value="TreeGrafter"/>
</dbReference>
<dbReference type="Pfam" id="PF03407">
    <property type="entry name" value="Nucleotid_trans"/>
    <property type="match status" value="1"/>
</dbReference>
<gene>
    <name evidence="4" type="ORF">HOLleu_16074</name>
</gene>
<accession>A0A9Q1HA45</accession>
<name>A0A9Q1HA45_HOLLE</name>
<dbReference type="OrthoDB" id="1712432at2759"/>
<dbReference type="InterPro" id="IPR029044">
    <property type="entry name" value="Nucleotide-diphossugar_trans"/>
</dbReference>
<evidence type="ECO:0000256" key="1">
    <source>
        <dbReference type="ARBA" id="ARBA00007033"/>
    </source>
</evidence>
<dbReference type="AlphaFoldDB" id="A0A9Q1HA45"/>
<comment type="caution">
    <text evidence="4">The sequence shown here is derived from an EMBL/GenBank/DDBJ whole genome shotgun (WGS) entry which is preliminary data.</text>
</comment>